<evidence type="ECO:0000313" key="2">
    <source>
        <dbReference type="Proteomes" id="UP000700596"/>
    </source>
</evidence>
<dbReference type="OrthoDB" id="3785918at2759"/>
<dbReference type="AlphaFoldDB" id="A0A9P9ECK8"/>
<dbReference type="Proteomes" id="UP000700596">
    <property type="component" value="Unassembled WGS sequence"/>
</dbReference>
<reference evidence="1" key="1">
    <citation type="journal article" date="2021" name="Nat. Commun.">
        <title>Genetic determinants of endophytism in the Arabidopsis root mycobiome.</title>
        <authorList>
            <person name="Mesny F."/>
            <person name="Miyauchi S."/>
            <person name="Thiergart T."/>
            <person name="Pickel B."/>
            <person name="Atanasova L."/>
            <person name="Karlsson M."/>
            <person name="Huettel B."/>
            <person name="Barry K.W."/>
            <person name="Haridas S."/>
            <person name="Chen C."/>
            <person name="Bauer D."/>
            <person name="Andreopoulos W."/>
            <person name="Pangilinan J."/>
            <person name="LaButti K."/>
            <person name="Riley R."/>
            <person name="Lipzen A."/>
            <person name="Clum A."/>
            <person name="Drula E."/>
            <person name="Henrissat B."/>
            <person name="Kohler A."/>
            <person name="Grigoriev I.V."/>
            <person name="Martin F.M."/>
            <person name="Hacquard S."/>
        </authorList>
    </citation>
    <scope>NUCLEOTIDE SEQUENCE</scope>
    <source>
        <strain evidence="1">MPI-CAGE-CH-0243</strain>
    </source>
</reference>
<name>A0A9P9ECK8_9PLEO</name>
<proteinExistence type="predicted"/>
<dbReference type="EMBL" id="JAGMWT010000002">
    <property type="protein sequence ID" value="KAH7135415.1"/>
    <property type="molecule type" value="Genomic_DNA"/>
</dbReference>
<gene>
    <name evidence="1" type="ORF">B0J11DRAFT_576001</name>
</gene>
<evidence type="ECO:0000313" key="1">
    <source>
        <dbReference type="EMBL" id="KAH7135415.1"/>
    </source>
</evidence>
<protein>
    <submittedName>
        <fullName evidence="1">Uncharacterized protein</fullName>
    </submittedName>
</protein>
<keyword evidence="2" id="KW-1185">Reference proteome</keyword>
<accession>A0A9P9ECK8</accession>
<comment type="caution">
    <text evidence="1">The sequence shown here is derived from an EMBL/GenBank/DDBJ whole genome shotgun (WGS) entry which is preliminary data.</text>
</comment>
<sequence>MSITTELPQVTTWHENSLPARFQRKDAAIRTLRTAATSNKTTSTIGIRNKASSSQNTVDILDSVIATNQSKELPLSSPRRSLSSQPPTILEQSASLPLIERFHYLLTHTSQLIQTNGPYSTTHSGTLLCFSNPKTKLSPTRFTLSLAAAQDAHHHTQPHGPISTDLTIFTALWSTTIALLDIILNSHALTLEDFGWGMYGLVAGAMYPASSDELFQSHKQRLHAALLSLPSLNRKPGERAPGAVKTTPAGRVHTLSTANRSVHICATMLVQGMRRDGWRVLRWGHGVKVVEAWVKTLGKELESLVTAMEGGVGEEEIVYESEDEGLQMPKMKRPEIVRSVSYG</sequence>
<organism evidence="1 2">
    <name type="scientific">Dendryphion nanum</name>
    <dbReference type="NCBI Taxonomy" id="256645"/>
    <lineage>
        <taxon>Eukaryota</taxon>
        <taxon>Fungi</taxon>
        <taxon>Dikarya</taxon>
        <taxon>Ascomycota</taxon>
        <taxon>Pezizomycotina</taxon>
        <taxon>Dothideomycetes</taxon>
        <taxon>Pleosporomycetidae</taxon>
        <taxon>Pleosporales</taxon>
        <taxon>Torulaceae</taxon>
        <taxon>Dendryphion</taxon>
    </lineage>
</organism>